<dbReference type="InterPro" id="IPR001647">
    <property type="entry name" value="HTH_TetR"/>
</dbReference>
<dbReference type="PROSITE" id="PS50977">
    <property type="entry name" value="HTH_TETR_2"/>
    <property type="match status" value="1"/>
</dbReference>
<evidence type="ECO:0000256" key="1">
    <source>
        <dbReference type="ARBA" id="ARBA00023125"/>
    </source>
</evidence>
<keyword evidence="5" id="KW-1185">Reference proteome</keyword>
<dbReference type="SUPFAM" id="SSF48498">
    <property type="entry name" value="Tetracyclin repressor-like, C-terminal domain"/>
    <property type="match status" value="1"/>
</dbReference>
<dbReference type="Pfam" id="PF00440">
    <property type="entry name" value="TetR_N"/>
    <property type="match status" value="1"/>
</dbReference>
<dbReference type="Proteomes" id="UP001275440">
    <property type="component" value="Unassembled WGS sequence"/>
</dbReference>
<accession>A0ABU3WM78</accession>
<organism evidence="4 5">
    <name type="scientific">Rhodococcus zopfii</name>
    <dbReference type="NCBI Taxonomy" id="43772"/>
    <lineage>
        <taxon>Bacteria</taxon>
        <taxon>Bacillati</taxon>
        <taxon>Actinomycetota</taxon>
        <taxon>Actinomycetes</taxon>
        <taxon>Mycobacteriales</taxon>
        <taxon>Nocardiaceae</taxon>
        <taxon>Rhodococcus</taxon>
    </lineage>
</organism>
<dbReference type="SUPFAM" id="SSF46689">
    <property type="entry name" value="Homeodomain-like"/>
    <property type="match status" value="1"/>
</dbReference>
<dbReference type="InterPro" id="IPR009057">
    <property type="entry name" value="Homeodomain-like_sf"/>
</dbReference>
<evidence type="ECO:0000313" key="5">
    <source>
        <dbReference type="Proteomes" id="UP001275440"/>
    </source>
</evidence>
<feature type="DNA-binding region" description="H-T-H motif" evidence="2">
    <location>
        <begin position="26"/>
        <end position="45"/>
    </location>
</feature>
<keyword evidence="1 2" id="KW-0238">DNA-binding</keyword>
<dbReference type="Gene3D" id="1.10.357.10">
    <property type="entry name" value="Tetracycline Repressor, domain 2"/>
    <property type="match status" value="1"/>
</dbReference>
<evidence type="ECO:0000259" key="3">
    <source>
        <dbReference type="PROSITE" id="PS50977"/>
    </source>
</evidence>
<feature type="domain" description="HTH tetR-type" evidence="3">
    <location>
        <begin position="3"/>
        <end position="63"/>
    </location>
</feature>
<dbReference type="EMBL" id="WBMO01000001">
    <property type="protein sequence ID" value="MDV2475093.1"/>
    <property type="molecule type" value="Genomic_DNA"/>
</dbReference>
<name>A0ABU3WM78_9NOCA</name>
<comment type="caution">
    <text evidence="4">The sequence shown here is derived from an EMBL/GenBank/DDBJ whole genome shotgun (WGS) entry which is preliminary data.</text>
</comment>
<evidence type="ECO:0000313" key="4">
    <source>
        <dbReference type="EMBL" id="MDV2475093.1"/>
    </source>
</evidence>
<proteinExistence type="predicted"/>
<dbReference type="InterPro" id="IPR041583">
    <property type="entry name" value="TetR_C_31"/>
</dbReference>
<dbReference type="RefSeq" id="WP_072812791.1">
    <property type="nucleotide sequence ID" value="NZ_JAHWLX010000186.1"/>
</dbReference>
<sequence>MSTSVRDRIIASTLYLIGTDGIAGITNRRIAAHANVSLGSVTYHFPSQPDLLRSALTTFVAEETTRLREIAESHRGQGISLAEAAGFAERVAEDLSFSAERIAPFELYVQAGRDPELRAAADRCWAAYDELTVTILTELGLPNPEAIAPTLVATIAGLQLRRLSTGGGSDLSTSVLLLLRGAVLAGAGQQR</sequence>
<protein>
    <submittedName>
        <fullName evidence="4">TetR/AcrR family transcriptional regulator</fullName>
    </submittedName>
</protein>
<dbReference type="InterPro" id="IPR036271">
    <property type="entry name" value="Tet_transcr_reg_TetR-rel_C_sf"/>
</dbReference>
<evidence type="ECO:0000256" key="2">
    <source>
        <dbReference type="PROSITE-ProRule" id="PRU00335"/>
    </source>
</evidence>
<gene>
    <name evidence="4" type="ORF">F8M49_06030</name>
</gene>
<reference evidence="4 5" key="1">
    <citation type="submission" date="2019-10" db="EMBL/GenBank/DDBJ databases">
        <title>Draft Genome Assembly of Rhodococcus zopfii DSM44189.</title>
        <authorList>
            <person name="Sutton J.M."/>
            <person name="Akob D.M."/>
            <person name="Bushman T.J."/>
        </authorList>
    </citation>
    <scope>NUCLEOTIDE SEQUENCE [LARGE SCALE GENOMIC DNA]</scope>
    <source>
        <strain evidence="4 5">DSM 44189</strain>
    </source>
</reference>
<dbReference type="Pfam" id="PF17940">
    <property type="entry name" value="TetR_C_31"/>
    <property type="match status" value="1"/>
</dbReference>